<dbReference type="PROSITE" id="PS50887">
    <property type="entry name" value="GGDEF"/>
    <property type="match status" value="1"/>
</dbReference>
<dbReference type="EMBL" id="CP095328">
    <property type="protein sequence ID" value="XAG40382.1"/>
    <property type="molecule type" value="Genomic_DNA"/>
</dbReference>
<evidence type="ECO:0000256" key="3">
    <source>
        <dbReference type="ARBA" id="ARBA00034247"/>
    </source>
</evidence>
<evidence type="ECO:0000313" key="6">
    <source>
        <dbReference type="EMBL" id="XAG40382.1"/>
    </source>
</evidence>
<name>A0AAU6T5G9_9GAMM</name>
<dbReference type="FunFam" id="3.30.70.270:FF:000001">
    <property type="entry name" value="Diguanylate cyclase domain protein"/>
    <property type="match status" value="1"/>
</dbReference>
<evidence type="ECO:0000256" key="2">
    <source>
        <dbReference type="ARBA" id="ARBA00012528"/>
    </source>
</evidence>
<evidence type="ECO:0000256" key="4">
    <source>
        <dbReference type="SAM" id="Phobius"/>
    </source>
</evidence>
<dbReference type="InterPro" id="IPR000160">
    <property type="entry name" value="GGDEF_dom"/>
</dbReference>
<keyword evidence="4" id="KW-1133">Transmembrane helix</keyword>
<dbReference type="GO" id="GO:0005886">
    <property type="term" value="C:plasma membrane"/>
    <property type="evidence" value="ECO:0007669"/>
    <property type="project" value="TreeGrafter"/>
</dbReference>
<dbReference type="EC" id="2.7.7.65" evidence="2"/>
<proteinExistence type="predicted"/>
<feature type="transmembrane region" description="Helical" evidence="4">
    <location>
        <begin position="91"/>
        <end position="110"/>
    </location>
</feature>
<keyword evidence="4" id="KW-0812">Transmembrane</keyword>
<dbReference type="SMART" id="SM00267">
    <property type="entry name" value="GGDEF"/>
    <property type="match status" value="1"/>
</dbReference>
<evidence type="ECO:0000259" key="5">
    <source>
        <dbReference type="PROSITE" id="PS50887"/>
    </source>
</evidence>
<dbReference type="NCBIfam" id="TIGR00254">
    <property type="entry name" value="GGDEF"/>
    <property type="match status" value="1"/>
</dbReference>
<dbReference type="GO" id="GO:0043709">
    <property type="term" value="P:cell adhesion involved in single-species biofilm formation"/>
    <property type="evidence" value="ECO:0007669"/>
    <property type="project" value="TreeGrafter"/>
</dbReference>
<dbReference type="InterPro" id="IPR029787">
    <property type="entry name" value="Nucleotide_cyclase"/>
</dbReference>
<keyword evidence="4" id="KW-0472">Membrane</keyword>
<accession>A0AAU6T5G9</accession>
<feature type="domain" description="GGDEF" evidence="5">
    <location>
        <begin position="230"/>
        <end position="365"/>
    </location>
</feature>
<dbReference type="InterPro" id="IPR050469">
    <property type="entry name" value="Diguanylate_Cyclase"/>
</dbReference>
<reference evidence="6" key="1">
    <citation type="submission" date="2022-03" db="EMBL/GenBank/DDBJ databases">
        <title>Sea Food Isolates.</title>
        <authorList>
            <person name="Li C."/>
        </authorList>
    </citation>
    <scope>NUCLEOTIDE SEQUENCE</scope>
    <source>
        <strain evidence="6">19NY04SH05-1</strain>
    </source>
</reference>
<dbReference type="GO" id="GO:1902201">
    <property type="term" value="P:negative regulation of bacterial-type flagellum-dependent cell motility"/>
    <property type="evidence" value="ECO:0007669"/>
    <property type="project" value="TreeGrafter"/>
</dbReference>
<dbReference type="Pfam" id="PF00990">
    <property type="entry name" value="GGDEF"/>
    <property type="match status" value="1"/>
</dbReference>
<dbReference type="CDD" id="cd01949">
    <property type="entry name" value="GGDEF"/>
    <property type="match status" value="1"/>
</dbReference>
<feature type="transmembrane region" description="Helical" evidence="4">
    <location>
        <begin position="116"/>
        <end position="133"/>
    </location>
</feature>
<dbReference type="RefSeq" id="WP_338610888.1">
    <property type="nucleotide sequence ID" value="NZ_CP095328.1"/>
</dbReference>
<evidence type="ECO:0000256" key="1">
    <source>
        <dbReference type="ARBA" id="ARBA00001946"/>
    </source>
</evidence>
<dbReference type="AlphaFoldDB" id="A0AAU6T5G9"/>
<dbReference type="Gene3D" id="3.30.70.270">
    <property type="match status" value="1"/>
</dbReference>
<organism evidence="6">
    <name type="scientific">Aeromonas sp. 19NY04SH05-1</name>
    <dbReference type="NCBI Taxonomy" id="2920537"/>
    <lineage>
        <taxon>Bacteria</taxon>
        <taxon>Pseudomonadati</taxon>
        <taxon>Pseudomonadota</taxon>
        <taxon>Gammaproteobacteria</taxon>
        <taxon>Aeromonadales</taxon>
        <taxon>Aeromonadaceae</taxon>
        <taxon>Aeromonas</taxon>
    </lineage>
</organism>
<dbReference type="PANTHER" id="PTHR45138:SF9">
    <property type="entry name" value="DIGUANYLATE CYCLASE DGCM-RELATED"/>
    <property type="match status" value="1"/>
</dbReference>
<dbReference type="SUPFAM" id="SSF55073">
    <property type="entry name" value="Nucleotide cyclase"/>
    <property type="match status" value="1"/>
</dbReference>
<dbReference type="PANTHER" id="PTHR45138">
    <property type="entry name" value="REGULATORY COMPONENTS OF SENSORY TRANSDUCTION SYSTEM"/>
    <property type="match status" value="1"/>
</dbReference>
<sequence>MLKLSEFWSAKAHSEDFTRTRMGFMTVRLRLLTCLLIVGLPAWALVDWLTLSRTHFEQLLQARIFCALALSPLIPLSYLINFRLQRMKLALGYLMVVMMLFSLVSLHSFGTEQQLQVGYVVFPYLLITLFAIFPIPLLRGLQLAGVVLLTMVLGRWLLVGQTLWSQATLNQVWVLSLFAMASCWVQCGQLNMLLRLYRESTTDELTGMMNRRLLLKQLEQARARLLTRQKPFAVLLLDLDRFKRINDIYGHLAGDAVLKEVATTLDEQLESGMVLGRYGGEEFAILLRNCGDPSEAARIAERLRVSVEARLVKSPTSDELLEVTVSIGIALARRGESIDALINRADESLYQAKMAGRNCVVVERPQAEKADAA</sequence>
<comment type="catalytic activity">
    <reaction evidence="3">
        <text>2 GTP = 3',3'-c-di-GMP + 2 diphosphate</text>
        <dbReference type="Rhea" id="RHEA:24898"/>
        <dbReference type="ChEBI" id="CHEBI:33019"/>
        <dbReference type="ChEBI" id="CHEBI:37565"/>
        <dbReference type="ChEBI" id="CHEBI:58805"/>
        <dbReference type="EC" id="2.7.7.65"/>
    </reaction>
</comment>
<comment type="cofactor">
    <cofactor evidence="1">
        <name>Mg(2+)</name>
        <dbReference type="ChEBI" id="CHEBI:18420"/>
    </cofactor>
</comment>
<feature type="transmembrane region" description="Helical" evidence="4">
    <location>
        <begin position="60"/>
        <end position="79"/>
    </location>
</feature>
<protein>
    <recommendedName>
        <fullName evidence="2">diguanylate cyclase</fullName>
        <ecNumber evidence="2">2.7.7.65</ecNumber>
    </recommendedName>
</protein>
<dbReference type="InterPro" id="IPR043128">
    <property type="entry name" value="Rev_trsase/Diguanyl_cyclase"/>
</dbReference>
<dbReference type="GO" id="GO:0052621">
    <property type="term" value="F:diguanylate cyclase activity"/>
    <property type="evidence" value="ECO:0007669"/>
    <property type="project" value="UniProtKB-EC"/>
</dbReference>
<gene>
    <name evidence="6" type="ORF">MRK42_15450</name>
</gene>
<feature type="transmembrane region" description="Helical" evidence="4">
    <location>
        <begin position="140"/>
        <end position="159"/>
    </location>
</feature>